<dbReference type="Gene3D" id="2.40.50.40">
    <property type="match status" value="2"/>
</dbReference>
<dbReference type="InterPro" id="IPR023780">
    <property type="entry name" value="Chromo_domain"/>
</dbReference>
<dbReference type="OrthoDB" id="433924at2759"/>
<feature type="domain" description="Chromo" evidence="4">
    <location>
        <begin position="54"/>
        <end position="112"/>
    </location>
</feature>
<evidence type="ECO:0000313" key="6">
    <source>
        <dbReference type="Proteomes" id="UP000620104"/>
    </source>
</evidence>
<keyword evidence="2" id="KW-0539">Nucleus</keyword>
<organism evidence="5 6">
    <name type="scientific">Naganishia liquefaciens</name>
    <dbReference type="NCBI Taxonomy" id="104408"/>
    <lineage>
        <taxon>Eukaryota</taxon>
        <taxon>Fungi</taxon>
        <taxon>Dikarya</taxon>
        <taxon>Basidiomycota</taxon>
        <taxon>Agaricomycotina</taxon>
        <taxon>Tremellomycetes</taxon>
        <taxon>Filobasidiales</taxon>
        <taxon>Filobasidiaceae</taxon>
        <taxon>Naganishia</taxon>
    </lineage>
</organism>
<sequence length="238" mass="26680">MSQAAPRSNATDNENVEMVNLTGDPPVARSNAGAGKAADVAADDDDDDDEDEEYEIEDILGHELKNGQYRYLVSWAGYGPEHNSWTLERDFGSTEIIDDYWSKQGGRPAPSSTSKSKKRAASASQTNNSKRTGSSQPQQNKKADRDGQRARAEREEAELERLAQEHQDPVSQYKDLANWEDSVQKISTVERGPNNRLVVYMIMKDGSKTAQDSSVANARCPQKMLEFYESHLKWRHVK</sequence>
<dbReference type="SMART" id="SM00300">
    <property type="entry name" value="ChSh"/>
    <property type="match status" value="1"/>
</dbReference>
<dbReference type="SUPFAM" id="SSF54160">
    <property type="entry name" value="Chromo domain-like"/>
    <property type="match status" value="2"/>
</dbReference>
<evidence type="ECO:0000256" key="2">
    <source>
        <dbReference type="ARBA" id="ARBA00023242"/>
    </source>
</evidence>
<dbReference type="PROSITE" id="PS50013">
    <property type="entry name" value="CHROMO_2"/>
    <property type="match status" value="1"/>
</dbReference>
<protein>
    <recommendedName>
        <fullName evidence="4">Chromo domain-containing protein</fullName>
    </recommendedName>
</protein>
<accession>A0A8H3U087</accession>
<feature type="region of interest" description="Disordered" evidence="3">
    <location>
        <begin position="100"/>
        <end position="172"/>
    </location>
</feature>
<feature type="compositionally biased region" description="Polar residues" evidence="3">
    <location>
        <begin position="1"/>
        <end position="13"/>
    </location>
</feature>
<proteinExistence type="predicted"/>
<dbReference type="EMBL" id="BLZA01000058">
    <property type="protein sequence ID" value="GHJ90317.1"/>
    <property type="molecule type" value="Genomic_DNA"/>
</dbReference>
<dbReference type="AlphaFoldDB" id="A0A8H3U087"/>
<dbReference type="InterPro" id="IPR000953">
    <property type="entry name" value="Chromo/chromo_shadow_dom"/>
</dbReference>
<feature type="compositionally biased region" description="Acidic residues" evidence="3">
    <location>
        <begin position="41"/>
        <end position="53"/>
    </location>
</feature>
<keyword evidence="6" id="KW-1185">Reference proteome</keyword>
<dbReference type="InterPro" id="IPR016197">
    <property type="entry name" value="Chromo-like_dom_sf"/>
</dbReference>
<dbReference type="Proteomes" id="UP000620104">
    <property type="component" value="Unassembled WGS sequence"/>
</dbReference>
<evidence type="ECO:0000313" key="5">
    <source>
        <dbReference type="EMBL" id="GHJ90317.1"/>
    </source>
</evidence>
<dbReference type="SMART" id="SM00298">
    <property type="entry name" value="CHROMO"/>
    <property type="match status" value="1"/>
</dbReference>
<dbReference type="CDD" id="cd00024">
    <property type="entry name" value="CD_CSD"/>
    <property type="match status" value="1"/>
</dbReference>
<evidence type="ECO:0000256" key="3">
    <source>
        <dbReference type="SAM" id="MobiDB-lite"/>
    </source>
</evidence>
<dbReference type="InterPro" id="IPR051219">
    <property type="entry name" value="Heterochromatin_chromo-domain"/>
</dbReference>
<comment type="subcellular location">
    <subcellularLocation>
        <location evidence="1">Nucleus</location>
    </subcellularLocation>
</comment>
<dbReference type="GO" id="GO:0005634">
    <property type="term" value="C:nucleus"/>
    <property type="evidence" value="ECO:0007669"/>
    <property type="project" value="UniProtKB-SubCell"/>
</dbReference>
<dbReference type="Pfam" id="PF01393">
    <property type="entry name" value="Chromo_shadow"/>
    <property type="match status" value="1"/>
</dbReference>
<evidence type="ECO:0000259" key="4">
    <source>
        <dbReference type="PROSITE" id="PS50013"/>
    </source>
</evidence>
<comment type="caution">
    <text evidence="5">The sequence shown here is derived from an EMBL/GenBank/DDBJ whole genome shotgun (WGS) entry which is preliminary data.</text>
</comment>
<name>A0A8H3U087_9TREE</name>
<dbReference type="InterPro" id="IPR008251">
    <property type="entry name" value="Chromo_shadow_dom"/>
</dbReference>
<dbReference type="GO" id="GO:0006338">
    <property type="term" value="P:chromatin remodeling"/>
    <property type="evidence" value="ECO:0007669"/>
    <property type="project" value="UniProtKB-ARBA"/>
</dbReference>
<feature type="compositionally biased region" description="Polar residues" evidence="3">
    <location>
        <begin position="125"/>
        <end position="140"/>
    </location>
</feature>
<reference evidence="5" key="1">
    <citation type="submission" date="2020-07" db="EMBL/GenBank/DDBJ databases">
        <title>Draft Genome Sequence of a Deep-Sea Yeast, Naganishia (Cryptococcus) liquefaciens strain N6.</title>
        <authorList>
            <person name="Han Y.W."/>
            <person name="Kajitani R."/>
            <person name="Morimoto H."/>
            <person name="Parhat M."/>
            <person name="Tsubouchi H."/>
            <person name="Bakenova O."/>
            <person name="Ogata M."/>
            <person name="Argunhan B."/>
            <person name="Aoki R."/>
            <person name="Kajiwara S."/>
            <person name="Itoh T."/>
            <person name="Iwasaki H."/>
        </authorList>
    </citation>
    <scope>NUCLEOTIDE SEQUENCE</scope>
    <source>
        <strain evidence="5">N6</strain>
    </source>
</reference>
<dbReference type="CDD" id="cd18657">
    <property type="entry name" value="CSD_Swi6"/>
    <property type="match status" value="1"/>
</dbReference>
<evidence type="ECO:0000256" key="1">
    <source>
        <dbReference type="ARBA" id="ARBA00004123"/>
    </source>
</evidence>
<gene>
    <name evidence="5" type="ORF">NliqN6_6719</name>
</gene>
<dbReference type="PANTHER" id="PTHR22812">
    <property type="entry name" value="CHROMOBOX PROTEIN"/>
    <property type="match status" value="1"/>
</dbReference>
<dbReference type="Pfam" id="PF00385">
    <property type="entry name" value="Chromo"/>
    <property type="match status" value="1"/>
</dbReference>
<feature type="compositionally biased region" description="Basic and acidic residues" evidence="3">
    <location>
        <begin position="141"/>
        <end position="168"/>
    </location>
</feature>
<feature type="region of interest" description="Disordered" evidence="3">
    <location>
        <begin position="1"/>
        <end position="53"/>
    </location>
</feature>